<accession>A0A238UZR9</accession>
<organism evidence="2 3">
    <name type="scientific">Haloechinothrix alba</name>
    <dbReference type="NCBI Taxonomy" id="664784"/>
    <lineage>
        <taxon>Bacteria</taxon>
        <taxon>Bacillati</taxon>
        <taxon>Actinomycetota</taxon>
        <taxon>Actinomycetes</taxon>
        <taxon>Pseudonocardiales</taxon>
        <taxon>Pseudonocardiaceae</taxon>
        <taxon>Haloechinothrix</taxon>
    </lineage>
</organism>
<reference evidence="3" key="1">
    <citation type="submission" date="2017-06" db="EMBL/GenBank/DDBJ databases">
        <authorList>
            <person name="Varghese N."/>
            <person name="Submissions S."/>
        </authorList>
    </citation>
    <scope>NUCLEOTIDE SEQUENCE [LARGE SCALE GENOMIC DNA]</scope>
    <source>
        <strain evidence="3">DSM 45207</strain>
    </source>
</reference>
<dbReference type="OrthoDB" id="4566632at2"/>
<dbReference type="Proteomes" id="UP000198348">
    <property type="component" value="Unassembled WGS sequence"/>
</dbReference>
<dbReference type="RefSeq" id="WP_089299459.1">
    <property type="nucleotide sequence ID" value="NZ_FZNW01000001.1"/>
</dbReference>
<keyword evidence="1" id="KW-0472">Membrane</keyword>
<dbReference type="AlphaFoldDB" id="A0A238UZR9"/>
<feature type="transmembrane region" description="Helical" evidence="1">
    <location>
        <begin position="109"/>
        <end position="131"/>
    </location>
</feature>
<keyword evidence="1" id="KW-1133">Transmembrane helix</keyword>
<keyword evidence="3" id="KW-1185">Reference proteome</keyword>
<evidence type="ECO:0000313" key="3">
    <source>
        <dbReference type="Proteomes" id="UP000198348"/>
    </source>
</evidence>
<evidence type="ECO:0000256" key="1">
    <source>
        <dbReference type="SAM" id="Phobius"/>
    </source>
</evidence>
<proteinExistence type="predicted"/>
<sequence>MTDTRRGADSASGRPWSVDLLADLHAGVLGEGDAARLWERVRHDSEAMDILRSLDATTEDLAHFGAQRPEPVPPEVAARIDAALAHERTVTPPAHVADLSAARAKRNKLLGWAGGLATTAAAAIAALAILMPEETTPGTPVASEVGQGTDLPPVTLHAQRPELTLDNTFGMWDYGPLEDRGTLDACLKESGIDPDVRPAGVRQGTVDGEQAVLVVLTTGNVAEYRLLALAPTCGQDGGGLLYDEVIGGTG</sequence>
<name>A0A238UZR9_9PSEU</name>
<keyword evidence="1" id="KW-0812">Transmembrane</keyword>
<evidence type="ECO:0008006" key="4">
    <source>
        <dbReference type="Google" id="ProtNLM"/>
    </source>
</evidence>
<dbReference type="EMBL" id="FZNW01000001">
    <property type="protein sequence ID" value="SNR27710.1"/>
    <property type="molecule type" value="Genomic_DNA"/>
</dbReference>
<evidence type="ECO:0000313" key="2">
    <source>
        <dbReference type="EMBL" id="SNR27710.1"/>
    </source>
</evidence>
<gene>
    <name evidence="2" type="ORF">SAMN06265360_101108</name>
</gene>
<protein>
    <recommendedName>
        <fullName evidence="4">Anti-sigma-M factor RsmA</fullName>
    </recommendedName>
</protein>